<dbReference type="STRING" id="6412.T1FTA9"/>
<feature type="region of interest" description="Disordered" evidence="17">
    <location>
        <begin position="671"/>
        <end position="716"/>
    </location>
</feature>
<dbReference type="EMBL" id="AMQM01004370">
    <property type="status" value="NOT_ANNOTATED_CDS"/>
    <property type="molecule type" value="Genomic_DNA"/>
</dbReference>
<feature type="region of interest" description="Disordered" evidence="17">
    <location>
        <begin position="556"/>
        <end position="576"/>
    </location>
</feature>
<dbReference type="eggNOG" id="KOG2164">
    <property type="taxonomic scope" value="Eukaryota"/>
</dbReference>
<dbReference type="AlphaFoldDB" id="T1FTA9"/>
<comment type="similarity">
    <text evidence="5">Belongs to the RNF10 family.</text>
</comment>
<comment type="catalytic activity">
    <reaction evidence="1">
        <text>S-ubiquitinyl-[E2 ubiquitin-conjugating enzyme]-L-cysteine + [acceptor protein]-L-lysine = [E2 ubiquitin-conjugating enzyme]-L-cysteine + N(6)-ubiquitinyl-[acceptor protein]-L-lysine.</text>
        <dbReference type="EC" id="2.3.2.27"/>
    </reaction>
</comment>
<keyword evidence="12" id="KW-0862">Zinc</keyword>
<feature type="compositionally biased region" description="Polar residues" evidence="17">
    <location>
        <begin position="609"/>
        <end position="624"/>
    </location>
</feature>
<comment type="subcellular location">
    <subcellularLocation>
        <location evidence="3">Cytoplasm</location>
    </subcellularLocation>
    <subcellularLocation>
        <location evidence="2">Nucleus</location>
    </subcellularLocation>
</comment>
<dbReference type="CDD" id="cd16536">
    <property type="entry name" value="RING-HC_RNF10"/>
    <property type="match status" value="1"/>
</dbReference>
<evidence type="ECO:0000256" key="4">
    <source>
        <dbReference type="ARBA" id="ARBA00004906"/>
    </source>
</evidence>
<dbReference type="EnsemblMetazoa" id="HelroT191771">
    <property type="protein sequence ID" value="HelroP191771"/>
    <property type="gene ID" value="HelroG191771"/>
</dbReference>
<keyword evidence="11" id="KW-0833">Ubl conjugation pathway</keyword>
<dbReference type="GO" id="GO:0005634">
    <property type="term" value="C:nucleus"/>
    <property type="evidence" value="ECO:0007669"/>
    <property type="project" value="UniProtKB-SubCell"/>
</dbReference>
<dbReference type="GO" id="GO:0000976">
    <property type="term" value="F:transcription cis-regulatory region binding"/>
    <property type="evidence" value="ECO:0000318"/>
    <property type="project" value="GO_Central"/>
</dbReference>
<evidence type="ECO:0000256" key="6">
    <source>
        <dbReference type="ARBA" id="ARBA00012483"/>
    </source>
</evidence>
<dbReference type="InterPro" id="IPR013083">
    <property type="entry name" value="Znf_RING/FYVE/PHD"/>
</dbReference>
<dbReference type="OMA" id="PRTECIE"/>
<evidence type="ECO:0000256" key="7">
    <source>
        <dbReference type="ARBA" id="ARBA00022490"/>
    </source>
</evidence>
<evidence type="ECO:0000256" key="8">
    <source>
        <dbReference type="ARBA" id="ARBA00022679"/>
    </source>
</evidence>
<evidence type="ECO:0000256" key="14">
    <source>
        <dbReference type="ARBA" id="ARBA00035131"/>
    </source>
</evidence>
<sequence>MINFHYDDSHRSSRKQGYSGYHDNYRYGNSKKSGSNKSQCYKKKGFFNKERFLQANCQFVVKSDGDYGVHSVDPDALAQWELIQQVKLTVHEAPYCPICLYPPKAAKITRCGHIYCWPCILHYLSLDDKSWRKCPICSDAVHSNDLKSVQATLVTKYEAGMQITMKLMKKLRGQLTVVPKSQWIHNVGHLRSVRDLKQSLYAKLLTSDDDYISDMMMKERVELLEVLNEETENNLESCFIKLALEKLEKQRMDWIGSSSSPPCLLSPELPSDAKTVLKKLDTLIKKDGDDDIGAQVNSQSCASVKFYVSAFDDDEAVGGHELVGGNDAGEDDKEREDEEDDNDDDAGGGFVLSAAINEDYKHKKLIKNFDDLAEDCQNDDNDEIKNDVGCVAKKQDEKMLKVTDRVDNDEERNVLHFYQAADGQHIYMHALNVKSLKQDFLTLSRCPDEIVANILEVEERSMDELWRDRLRYLNHLPLSCEFKLVELDLRPPIISKDAYDVFEEVRKSREAERKRKMKRDCKMAARIQREENRKLGIDPTAQIVRSDYRKDVRTMKISETSSSSSGNDHHDNEFNADAEFCGPAKVADEVMRQNNSPMSFAQMIRMGKTKQQQPFGTAKASMQENSDKHGKTNVKNKDADDDECGGVSLVPDFKVTWCEGIEEKLRNMEMSGKQSDHHHYDHDRCSNGEDGGMKKNKKKKNKQTLLFTTRGVGPRC</sequence>
<protein>
    <recommendedName>
        <fullName evidence="14">E3 ubiquitin-protein ligase RNF10</fullName>
        <ecNumber evidence="6">2.3.2.27</ecNumber>
    </recommendedName>
    <alternativeName>
        <fullName evidence="15">RING finger protein 10</fullName>
    </alternativeName>
</protein>
<keyword evidence="13" id="KW-0539">Nucleus</keyword>
<evidence type="ECO:0000256" key="13">
    <source>
        <dbReference type="ARBA" id="ARBA00023242"/>
    </source>
</evidence>
<keyword evidence="9" id="KW-0479">Metal-binding</keyword>
<evidence type="ECO:0000313" key="20">
    <source>
        <dbReference type="EnsemblMetazoa" id="HelroP191771"/>
    </source>
</evidence>
<dbReference type="PROSITE" id="PS00518">
    <property type="entry name" value="ZF_RING_1"/>
    <property type="match status" value="1"/>
</dbReference>
<evidence type="ECO:0000313" key="21">
    <source>
        <dbReference type="Proteomes" id="UP000015101"/>
    </source>
</evidence>
<dbReference type="InterPro" id="IPR018957">
    <property type="entry name" value="Znf_C3HC4_RING-type"/>
</dbReference>
<evidence type="ECO:0000256" key="16">
    <source>
        <dbReference type="PROSITE-ProRule" id="PRU00175"/>
    </source>
</evidence>
<feature type="domain" description="RING-type" evidence="18">
    <location>
        <begin position="96"/>
        <end position="138"/>
    </location>
</feature>
<dbReference type="CTD" id="20212056"/>
<feature type="compositionally biased region" description="Acidic residues" evidence="17">
    <location>
        <begin position="328"/>
        <end position="346"/>
    </location>
</feature>
<evidence type="ECO:0000259" key="18">
    <source>
        <dbReference type="PROSITE" id="PS50089"/>
    </source>
</evidence>
<dbReference type="GeneID" id="20212056"/>
<accession>T1FTA9</accession>
<keyword evidence="8" id="KW-0808">Transferase</keyword>
<dbReference type="EC" id="2.3.2.27" evidence="6"/>
<organism evidence="20 21">
    <name type="scientific">Helobdella robusta</name>
    <name type="common">Californian leech</name>
    <dbReference type="NCBI Taxonomy" id="6412"/>
    <lineage>
        <taxon>Eukaryota</taxon>
        <taxon>Metazoa</taxon>
        <taxon>Spiralia</taxon>
        <taxon>Lophotrochozoa</taxon>
        <taxon>Annelida</taxon>
        <taxon>Clitellata</taxon>
        <taxon>Hirudinea</taxon>
        <taxon>Rhynchobdellida</taxon>
        <taxon>Glossiphoniidae</taxon>
        <taxon>Helobdella</taxon>
    </lineage>
</organism>
<dbReference type="InParanoid" id="T1FTA9"/>
<dbReference type="Pfam" id="PF00097">
    <property type="entry name" value="zf-C3HC4"/>
    <property type="match status" value="1"/>
</dbReference>
<reference evidence="21" key="1">
    <citation type="submission" date="2012-12" db="EMBL/GenBank/DDBJ databases">
        <authorList>
            <person name="Hellsten U."/>
            <person name="Grimwood J."/>
            <person name="Chapman J.A."/>
            <person name="Shapiro H."/>
            <person name="Aerts A."/>
            <person name="Otillar R.P."/>
            <person name="Terry A.Y."/>
            <person name="Boore J.L."/>
            <person name="Simakov O."/>
            <person name="Marletaz F."/>
            <person name="Cho S.-J."/>
            <person name="Edsinger-Gonzales E."/>
            <person name="Havlak P."/>
            <person name="Kuo D.-H."/>
            <person name="Larsson T."/>
            <person name="Lv J."/>
            <person name="Arendt D."/>
            <person name="Savage R."/>
            <person name="Osoegawa K."/>
            <person name="de Jong P."/>
            <person name="Lindberg D.R."/>
            <person name="Seaver E.C."/>
            <person name="Weisblat D.A."/>
            <person name="Putnam N.H."/>
            <person name="Grigoriev I.V."/>
            <person name="Rokhsar D.S."/>
        </authorList>
    </citation>
    <scope>NUCLEOTIDE SEQUENCE</scope>
</reference>
<keyword evidence="7" id="KW-0963">Cytoplasm</keyword>
<evidence type="ECO:0000256" key="5">
    <source>
        <dbReference type="ARBA" id="ARBA00008117"/>
    </source>
</evidence>
<keyword evidence="10 16" id="KW-0863">Zinc-finger</keyword>
<dbReference type="GO" id="GO:0005737">
    <property type="term" value="C:cytoplasm"/>
    <property type="evidence" value="ECO:0007669"/>
    <property type="project" value="UniProtKB-SubCell"/>
</dbReference>
<dbReference type="HOGENOM" id="CLU_018206_1_0_1"/>
<dbReference type="Proteomes" id="UP000015101">
    <property type="component" value="Unassembled WGS sequence"/>
</dbReference>
<dbReference type="SUPFAM" id="SSF57850">
    <property type="entry name" value="RING/U-box"/>
    <property type="match status" value="1"/>
</dbReference>
<feature type="region of interest" description="Disordered" evidence="17">
    <location>
        <begin position="608"/>
        <end position="642"/>
    </location>
</feature>
<dbReference type="SMART" id="SM00184">
    <property type="entry name" value="RING"/>
    <property type="match status" value="1"/>
</dbReference>
<evidence type="ECO:0000256" key="1">
    <source>
        <dbReference type="ARBA" id="ARBA00000900"/>
    </source>
</evidence>
<evidence type="ECO:0000256" key="17">
    <source>
        <dbReference type="SAM" id="MobiDB-lite"/>
    </source>
</evidence>
<dbReference type="OrthoDB" id="302966at2759"/>
<reference evidence="19 21" key="2">
    <citation type="journal article" date="2013" name="Nature">
        <title>Insights into bilaterian evolution from three spiralian genomes.</title>
        <authorList>
            <person name="Simakov O."/>
            <person name="Marletaz F."/>
            <person name="Cho S.J."/>
            <person name="Edsinger-Gonzales E."/>
            <person name="Havlak P."/>
            <person name="Hellsten U."/>
            <person name="Kuo D.H."/>
            <person name="Larsson T."/>
            <person name="Lv J."/>
            <person name="Arendt D."/>
            <person name="Savage R."/>
            <person name="Osoegawa K."/>
            <person name="de Jong P."/>
            <person name="Grimwood J."/>
            <person name="Chapman J.A."/>
            <person name="Shapiro H."/>
            <person name="Aerts A."/>
            <person name="Otillar R.P."/>
            <person name="Terry A.Y."/>
            <person name="Boore J.L."/>
            <person name="Grigoriev I.V."/>
            <person name="Lindberg D.R."/>
            <person name="Seaver E.C."/>
            <person name="Weisblat D.A."/>
            <person name="Putnam N.H."/>
            <person name="Rokhsar D.S."/>
        </authorList>
    </citation>
    <scope>NUCLEOTIDE SEQUENCE</scope>
</reference>
<name>T1FTA9_HELRO</name>
<evidence type="ECO:0000256" key="15">
    <source>
        <dbReference type="ARBA" id="ARBA00035390"/>
    </source>
</evidence>
<feature type="compositionally biased region" description="Basic and acidic residues" evidence="17">
    <location>
        <begin position="625"/>
        <end position="638"/>
    </location>
</feature>
<feature type="compositionally biased region" description="Basic and acidic residues" evidence="17">
    <location>
        <begin position="674"/>
        <end position="693"/>
    </location>
</feature>
<evidence type="ECO:0000256" key="3">
    <source>
        <dbReference type="ARBA" id="ARBA00004496"/>
    </source>
</evidence>
<evidence type="ECO:0000256" key="10">
    <source>
        <dbReference type="ARBA" id="ARBA00022771"/>
    </source>
</evidence>
<dbReference type="PANTHER" id="PTHR12983:SF9">
    <property type="entry name" value="E3 UBIQUITIN-PROTEIN LIGASE RNF10"/>
    <property type="match status" value="1"/>
</dbReference>
<dbReference type="PROSITE" id="PS50089">
    <property type="entry name" value="ZF_RING_2"/>
    <property type="match status" value="1"/>
</dbReference>
<dbReference type="FunFam" id="3.30.40.10:FF:000112">
    <property type="entry name" value="RING finger protein 10"/>
    <property type="match status" value="1"/>
</dbReference>
<proteinExistence type="inferred from homology"/>
<dbReference type="Gene3D" id="3.30.40.10">
    <property type="entry name" value="Zinc/RING finger domain, C3HC4 (zinc finger)"/>
    <property type="match status" value="1"/>
</dbReference>
<dbReference type="KEGG" id="hro:HELRODRAFT_191771"/>
<dbReference type="GO" id="GO:0061630">
    <property type="term" value="F:ubiquitin protein ligase activity"/>
    <property type="evidence" value="ECO:0007669"/>
    <property type="project" value="UniProtKB-EC"/>
</dbReference>
<evidence type="ECO:0000256" key="12">
    <source>
        <dbReference type="ARBA" id="ARBA00022833"/>
    </source>
</evidence>
<evidence type="ECO:0000256" key="11">
    <source>
        <dbReference type="ARBA" id="ARBA00022786"/>
    </source>
</evidence>
<dbReference type="InterPro" id="IPR039739">
    <property type="entry name" value="MAG2/RNF10"/>
</dbReference>
<keyword evidence="21" id="KW-1185">Reference proteome</keyword>
<dbReference type="GO" id="GO:0008270">
    <property type="term" value="F:zinc ion binding"/>
    <property type="evidence" value="ECO:0007669"/>
    <property type="project" value="UniProtKB-KW"/>
</dbReference>
<dbReference type="InterPro" id="IPR001841">
    <property type="entry name" value="Znf_RING"/>
</dbReference>
<dbReference type="GO" id="GO:0045944">
    <property type="term" value="P:positive regulation of transcription by RNA polymerase II"/>
    <property type="evidence" value="ECO:0000318"/>
    <property type="project" value="GO_Central"/>
</dbReference>
<evidence type="ECO:0000256" key="2">
    <source>
        <dbReference type="ARBA" id="ARBA00004123"/>
    </source>
</evidence>
<comment type="pathway">
    <text evidence="4">Protein modification; protein ubiquitination.</text>
</comment>
<evidence type="ECO:0000256" key="9">
    <source>
        <dbReference type="ARBA" id="ARBA00022723"/>
    </source>
</evidence>
<dbReference type="FunCoup" id="T1FTA9">
    <property type="interactions" value="435"/>
</dbReference>
<reference evidence="20" key="3">
    <citation type="submission" date="2015-06" db="UniProtKB">
        <authorList>
            <consortium name="EnsemblMetazoa"/>
        </authorList>
    </citation>
    <scope>IDENTIFICATION</scope>
</reference>
<gene>
    <name evidence="20" type="primary">20212056</name>
    <name evidence="19" type="ORF">HELRODRAFT_191771</name>
</gene>
<dbReference type="RefSeq" id="XP_009017693.1">
    <property type="nucleotide sequence ID" value="XM_009019445.1"/>
</dbReference>
<dbReference type="EMBL" id="KB096502">
    <property type="protein sequence ID" value="ESO04424.1"/>
    <property type="molecule type" value="Genomic_DNA"/>
</dbReference>
<feature type="region of interest" description="Disordered" evidence="17">
    <location>
        <begin position="318"/>
        <end position="348"/>
    </location>
</feature>
<evidence type="ECO:0000313" key="19">
    <source>
        <dbReference type="EMBL" id="ESO04424.1"/>
    </source>
</evidence>
<dbReference type="PANTHER" id="PTHR12983">
    <property type="entry name" value="RING FINGER 10 FAMILY MEMBER"/>
    <property type="match status" value="1"/>
</dbReference>
<dbReference type="InterPro" id="IPR017907">
    <property type="entry name" value="Znf_RING_CS"/>
</dbReference>